<sequence length="247" mass="26674">MRWFLALADLGVALAQSPVGQVATRDVHSLLWLSDGRILLGHHDGLQVSKDGGRTWQALLSRQGWDAMNLAWDGQRLIVAGHDIYAESTDLKVFRDLKPKGLSGSDLHGYLVSPVNPALHFAHEASGGLFMSRDGGRTWSKTPRSASPIMTMDHSGVFYSAVPGLGLLQSRDNAASFAAVPGPETTLLTLAVASDGGLYAAGKNGLWLRTSTEWRQIASGMVVALAVNPRRPAEVIWVDGTGRIWRR</sequence>
<reference evidence="1 2" key="1">
    <citation type="submission" date="2018-08" db="EMBL/GenBank/DDBJ databases">
        <title>Meiothermus granaticius genome AF-68 sequencing project.</title>
        <authorList>
            <person name="Da Costa M.S."/>
            <person name="Albuquerque L."/>
            <person name="Raposo P."/>
            <person name="Froufe H.J.C."/>
            <person name="Barroso C.S."/>
            <person name="Egas C."/>
        </authorList>
    </citation>
    <scope>NUCLEOTIDE SEQUENCE [LARGE SCALE GENOMIC DNA]</scope>
    <source>
        <strain evidence="1 2">AF-68</strain>
    </source>
</reference>
<dbReference type="Pfam" id="PF02012">
    <property type="entry name" value="BNR"/>
    <property type="match status" value="2"/>
</dbReference>
<evidence type="ECO:0000313" key="1">
    <source>
        <dbReference type="EMBL" id="RIH93468.1"/>
    </source>
</evidence>
<dbReference type="EMBL" id="QWLB01000005">
    <property type="protein sequence ID" value="RIH93468.1"/>
    <property type="molecule type" value="Genomic_DNA"/>
</dbReference>
<accession>A0A399FB81</accession>
<dbReference type="InterPro" id="IPR002860">
    <property type="entry name" value="BNR_rpt"/>
</dbReference>
<comment type="caution">
    <text evidence="1">The sequence shown here is derived from an EMBL/GenBank/DDBJ whole genome shotgun (WGS) entry which is preliminary data.</text>
</comment>
<organism evidence="1 2">
    <name type="scientific">Meiothermus granaticius NBRC 107808</name>
    <dbReference type="NCBI Taxonomy" id="1227551"/>
    <lineage>
        <taxon>Bacteria</taxon>
        <taxon>Thermotogati</taxon>
        <taxon>Deinococcota</taxon>
        <taxon>Deinococci</taxon>
        <taxon>Thermales</taxon>
        <taxon>Thermaceae</taxon>
        <taxon>Meiothermus</taxon>
    </lineage>
</organism>
<gene>
    <name evidence="1" type="ORF">Mgrana_00522</name>
</gene>
<dbReference type="InterPro" id="IPR015943">
    <property type="entry name" value="WD40/YVTN_repeat-like_dom_sf"/>
</dbReference>
<dbReference type="Gene3D" id="2.130.10.10">
    <property type="entry name" value="YVTN repeat-like/Quinoprotein amine dehydrogenase"/>
    <property type="match status" value="1"/>
</dbReference>
<dbReference type="SUPFAM" id="SSF110296">
    <property type="entry name" value="Oligoxyloglucan reducing end-specific cellobiohydrolase"/>
    <property type="match status" value="1"/>
</dbReference>
<protein>
    <submittedName>
        <fullName evidence="1">BNR/Asp-box repeat protein</fullName>
    </submittedName>
</protein>
<name>A0A399FB81_9DEIN</name>
<dbReference type="Proteomes" id="UP000266178">
    <property type="component" value="Unassembled WGS sequence"/>
</dbReference>
<dbReference type="OrthoDB" id="9764804at2"/>
<dbReference type="RefSeq" id="WP_119356050.1">
    <property type="nucleotide sequence ID" value="NZ_BJXM01000003.1"/>
</dbReference>
<dbReference type="AlphaFoldDB" id="A0A399FB81"/>
<dbReference type="CDD" id="cd15482">
    <property type="entry name" value="Sialidase_non-viral"/>
    <property type="match status" value="1"/>
</dbReference>
<evidence type="ECO:0000313" key="2">
    <source>
        <dbReference type="Proteomes" id="UP000266178"/>
    </source>
</evidence>
<keyword evidence="2" id="KW-1185">Reference proteome</keyword>
<proteinExistence type="predicted"/>